<dbReference type="Ensembl" id="ENSPMET00000028596.1">
    <property type="protein sequence ID" value="ENSPMEP00000019259.1"/>
    <property type="gene ID" value="ENSPMEG00000022255.1"/>
</dbReference>
<evidence type="ECO:0000313" key="6">
    <source>
        <dbReference type="Ensembl" id="ENSPMEP00000019259.1"/>
    </source>
</evidence>
<evidence type="ECO:0000259" key="5">
    <source>
        <dbReference type="Pfam" id="PF08266"/>
    </source>
</evidence>
<reference evidence="6" key="2">
    <citation type="submission" date="2025-09" db="UniProtKB">
        <authorList>
            <consortium name="Ensembl"/>
        </authorList>
    </citation>
    <scope>IDENTIFICATION</scope>
</reference>
<evidence type="ECO:0000256" key="2">
    <source>
        <dbReference type="ARBA" id="ARBA00023136"/>
    </source>
</evidence>
<evidence type="ECO:0000256" key="4">
    <source>
        <dbReference type="SAM" id="SignalP"/>
    </source>
</evidence>
<proteinExistence type="predicted"/>
<dbReference type="SUPFAM" id="SSF49313">
    <property type="entry name" value="Cadherin-like"/>
    <property type="match status" value="1"/>
</dbReference>
<feature type="domain" description="Cadherin N-terminal" evidence="5">
    <location>
        <begin position="30"/>
        <end position="94"/>
    </location>
</feature>
<name>A0A3B3XVZ0_9TELE</name>
<keyword evidence="4" id="KW-0732">Signal</keyword>
<reference evidence="6" key="1">
    <citation type="submission" date="2025-08" db="UniProtKB">
        <authorList>
            <consortium name="Ensembl"/>
        </authorList>
    </citation>
    <scope>IDENTIFICATION</scope>
</reference>
<dbReference type="Pfam" id="PF08266">
    <property type="entry name" value="Cadherin_2"/>
    <property type="match status" value="1"/>
</dbReference>
<comment type="subcellular location">
    <subcellularLocation>
        <location evidence="1">Membrane</location>
    </subcellularLocation>
</comment>
<evidence type="ECO:0000256" key="3">
    <source>
        <dbReference type="ARBA" id="ARBA00023180"/>
    </source>
</evidence>
<dbReference type="GO" id="GO:0005509">
    <property type="term" value="F:calcium ion binding"/>
    <property type="evidence" value="ECO:0007669"/>
    <property type="project" value="InterPro"/>
</dbReference>
<dbReference type="InterPro" id="IPR013164">
    <property type="entry name" value="Cadherin_N"/>
</dbReference>
<dbReference type="PANTHER" id="PTHR24028:SF288">
    <property type="entry name" value="PROTOCADHERIN ALPHA-C2-LIKE-RELATED"/>
    <property type="match status" value="1"/>
</dbReference>
<dbReference type="PANTHER" id="PTHR24028">
    <property type="entry name" value="CADHERIN-87A"/>
    <property type="match status" value="1"/>
</dbReference>
<keyword evidence="7" id="KW-1185">Reference proteome</keyword>
<dbReference type="Proteomes" id="UP000261480">
    <property type="component" value="Unplaced"/>
</dbReference>
<evidence type="ECO:0000313" key="7">
    <source>
        <dbReference type="Proteomes" id="UP000261480"/>
    </source>
</evidence>
<organism evidence="6 7">
    <name type="scientific">Poecilia mexicana</name>
    <dbReference type="NCBI Taxonomy" id="48701"/>
    <lineage>
        <taxon>Eukaryota</taxon>
        <taxon>Metazoa</taxon>
        <taxon>Chordata</taxon>
        <taxon>Craniata</taxon>
        <taxon>Vertebrata</taxon>
        <taxon>Euteleostomi</taxon>
        <taxon>Actinopterygii</taxon>
        <taxon>Neopterygii</taxon>
        <taxon>Teleostei</taxon>
        <taxon>Neoteleostei</taxon>
        <taxon>Acanthomorphata</taxon>
        <taxon>Ovalentaria</taxon>
        <taxon>Atherinomorphae</taxon>
        <taxon>Cyprinodontiformes</taxon>
        <taxon>Poeciliidae</taxon>
        <taxon>Poeciliinae</taxon>
        <taxon>Poecilia</taxon>
    </lineage>
</organism>
<sequence>MALVTKTSLRRYVALFLLFTSVRDASTSVTHYSISEEMKEGSVVANLAADLGLDITTLTKRKMRVDIIANKKYLDVNKETGDLYVLEKIDREHIYVFLNWNTPLNIASLDGCLLC</sequence>
<protein>
    <recommendedName>
        <fullName evidence="5">Cadherin N-terminal domain-containing protein</fullName>
    </recommendedName>
</protein>
<keyword evidence="3" id="KW-0325">Glycoprotein</keyword>
<accession>A0A3B3XVZ0</accession>
<evidence type="ECO:0000256" key="1">
    <source>
        <dbReference type="ARBA" id="ARBA00004370"/>
    </source>
</evidence>
<keyword evidence="2" id="KW-0472">Membrane</keyword>
<dbReference type="GO" id="GO:0007155">
    <property type="term" value="P:cell adhesion"/>
    <property type="evidence" value="ECO:0007669"/>
    <property type="project" value="TreeGrafter"/>
</dbReference>
<feature type="chain" id="PRO_5017342968" description="Cadherin N-terminal domain-containing protein" evidence="4">
    <location>
        <begin position="28"/>
        <end position="115"/>
    </location>
</feature>
<dbReference type="InterPro" id="IPR015919">
    <property type="entry name" value="Cadherin-like_sf"/>
</dbReference>
<dbReference type="GO" id="GO:0005886">
    <property type="term" value="C:plasma membrane"/>
    <property type="evidence" value="ECO:0007669"/>
    <property type="project" value="TreeGrafter"/>
</dbReference>
<dbReference type="Gene3D" id="2.60.40.60">
    <property type="entry name" value="Cadherins"/>
    <property type="match status" value="1"/>
</dbReference>
<dbReference type="InterPro" id="IPR050174">
    <property type="entry name" value="Protocadherin/Cadherin-CA"/>
</dbReference>
<dbReference type="STRING" id="48701.ENSPMEP00000019259"/>
<dbReference type="AlphaFoldDB" id="A0A3B3XVZ0"/>
<feature type="signal peptide" evidence="4">
    <location>
        <begin position="1"/>
        <end position="27"/>
    </location>
</feature>